<dbReference type="RefSeq" id="WP_270453329.1">
    <property type="nucleotide sequence ID" value="NZ_JADPIE010000002.1"/>
</dbReference>
<dbReference type="Proteomes" id="UP000621436">
    <property type="component" value="Unassembled WGS sequence"/>
</dbReference>
<dbReference type="Pfam" id="PF00440">
    <property type="entry name" value="TetR_N"/>
    <property type="match status" value="1"/>
</dbReference>
<evidence type="ECO:0000313" key="5">
    <source>
        <dbReference type="Proteomes" id="UP000621436"/>
    </source>
</evidence>
<feature type="DNA-binding region" description="H-T-H motif" evidence="2">
    <location>
        <begin position="26"/>
        <end position="45"/>
    </location>
</feature>
<dbReference type="InterPro" id="IPR009057">
    <property type="entry name" value="Homeodomain-like_sf"/>
</dbReference>
<dbReference type="InterPro" id="IPR001647">
    <property type="entry name" value="HTH_TetR"/>
</dbReference>
<sequence length="189" mass="21681">MAGNKKELILDSAIKVMAEEGYYFTKMSWIADRAGIAVGTIYNYFSSKEEVLEEIFAREFKKRLDLLAELEESPELSVVSKLELFLVRHFEEIKKNPDLGNILVREKEFPKKEGSINQYLNQIPQSIKKLLEKGDEKGELEINKPELMAAIIFGSIQGVVEQAIKLENYEMLDDASDEIIRFVEMKAVK</sequence>
<dbReference type="InterPro" id="IPR050624">
    <property type="entry name" value="HTH-type_Tx_Regulator"/>
</dbReference>
<reference evidence="4" key="1">
    <citation type="submission" date="2020-11" db="EMBL/GenBank/DDBJ databases">
        <title>Halonatronomonas betainensis gen. nov., sp. nov. a novel haloalkaliphilic representative of the family Halanaerobiacae capable of betaine degradation.</title>
        <authorList>
            <person name="Boltyanskaya Y."/>
            <person name="Kevbrin V."/>
            <person name="Detkova E."/>
            <person name="Grouzdev D.S."/>
            <person name="Koziaeva V."/>
            <person name="Zhilina T."/>
        </authorList>
    </citation>
    <scope>NUCLEOTIDE SEQUENCE</scope>
    <source>
        <strain evidence="4">Z-7014</strain>
    </source>
</reference>
<feature type="domain" description="HTH tetR-type" evidence="3">
    <location>
        <begin position="3"/>
        <end position="63"/>
    </location>
</feature>
<dbReference type="GO" id="GO:0003677">
    <property type="term" value="F:DNA binding"/>
    <property type="evidence" value="ECO:0007669"/>
    <property type="project" value="UniProtKB-UniRule"/>
</dbReference>
<dbReference type="SUPFAM" id="SSF48498">
    <property type="entry name" value="Tetracyclin repressor-like, C-terminal domain"/>
    <property type="match status" value="1"/>
</dbReference>
<dbReference type="PANTHER" id="PTHR43479">
    <property type="entry name" value="ACREF/ENVCD OPERON REPRESSOR-RELATED"/>
    <property type="match status" value="1"/>
</dbReference>
<dbReference type="AlphaFoldDB" id="A0A931ATD1"/>
<keyword evidence="5" id="KW-1185">Reference proteome</keyword>
<dbReference type="EMBL" id="JADPIE010000002">
    <property type="protein sequence ID" value="MBF8436440.1"/>
    <property type="molecule type" value="Genomic_DNA"/>
</dbReference>
<keyword evidence="1 2" id="KW-0238">DNA-binding</keyword>
<dbReference type="PRINTS" id="PR00455">
    <property type="entry name" value="HTHTETR"/>
</dbReference>
<evidence type="ECO:0000313" key="4">
    <source>
        <dbReference type="EMBL" id="MBF8436440.1"/>
    </source>
</evidence>
<organism evidence="4 5">
    <name type="scientific">Halonatronomonas betaini</name>
    <dbReference type="NCBI Taxonomy" id="2778430"/>
    <lineage>
        <taxon>Bacteria</taxon>
        <taxon>Bacillati</taxon>
        <taxon>Bacillota</taxon>
        <taxon>Clostridia</taxon>
        <taxon>Halanaerobiales</taxon>
        <taxon>Halarsenatibacteraceae</taxon>
        <taxon>Halonatronomonas</taxon>
    </lineage>
</organism>
<protein>
    <submittedName>
        <fullName evidence="4">TetR/AcrR family transcriptional regulator</fullName>
    </submittedName>
</protein>
<dbReference type="PANTHER" id="PTHR43479:SF11">
    <property type="entry name" value="ACREF_ENVCD OPERON REPRESSOR-RELATED"/>
    <property type="match status" value="1"/>
</dbReference>
<evidence type="ECO:0000256" key="1">
    <source>
        <dbReference type="ARBA" id="ARBA00023125"/>
    </source>
</evidence>
<dbReference type="PROSITE" id="PS50977">
    <property type="entry name" value="HTH_TETR_2"/>
    <property type="match status" value="1"/>
</dbReference>
<name>A0A931ATD1_9FIRM</name>
<dbReference type="Pfam" id="PF08359">
    <property type="entry name" value="TetR_C_4"/>
    <property type="match status" value="1"/>
</dbReference>
<evidence type="ECO:0000256" key="2">
    <source>
        <dbReference type="PROSITE-ProRule" id="PRU00335"/>
    </source>
</evidence>
<dbReference type="InterPro" id="IPR013570">
    <property type="entry name" value="Tscrpt_reg_YsiA_C"/>
</dbReference>
<dbReference type="InterPro" id="IPR036271">
    <property type="entry name" value="Tet_transcr_reg_TetR-rel_C_sf"/>
</dbReference>
<gene>
    <name evidence="4" type="ORF">I0Q91_05075</name>
</gene>
<dbReference type="Gene3D" id="1.10.357.10">
    <property type="entry name" value="Tetracycline Repressor, domain 2"/>
    <property type="match status" value="1"/>
</dbReference>
<evidence type="ECO:0000259" key="3">
    <source>
        <dbReference type="PROSITE" id="PS50977"/>
    </source>
</evidence>
<accession>A0A931ATD1</accession>
<dbReference type="SUPFAM" id="SSF46689">
    <property type="entry name" value="Homeodomain-like"/>
    <property type="match status" value="1"/>
</dbReference>
<comment type="caution">
    <text evidence="4">The sequence shown here is derived from an EMBL/GenBank/DDBJ whole genome shotgun (WGS) entry which is preliminary data.</text>
</comment>
<proteinExistence type="predicted"/>